<keyword evidence="4" id="KW-1185">Reference proteome</keyword>
<evidence type="ECO:0008006" key="5">
    <source>
        <dbReference type="Google" id="ProtNLM"/>
    </source>
</evidence>
<accession>F5YRP1</accession>
<dbReference type="Pfam" id="PF01370">
    <property type="entry name" value="Epimerase"/>
    <property type="match status" value="1"/>
</dbReference>
<proteinExistence type="predicted"/>
<dbReference type="InterPro" id="IPR036291">
    <property type="entry name" value="NAD(P)-bd_dom_sf"/>
</dbReference>
<dbReference type="Gene3D" id="3.50.30.10">
    <property type="entry name" value="Phosphohistidine domain"/>
    <property type="match status" value="1"/>
</dbReference>
<dbReference type="KEGG" id="mjd:JDM601_3832"/>
<evidence type="ECO:0000313" key="3">
    <source>
        <dbReference type="EMBL" id="AEF37832.1"/>
    </source>
</evidence>
<dbReference type="eggNOG" id="COG0451">
    <property type="taxonomic scope" value="Bacteria"/>
</dbReference>
<dbReference type="GO" id="GO:0016772">
    <property type="term" value="F:transferase activity, transferring phosphorus-containing groups"/>
    <property type="evidence" value="ECO:0007669"/>
    <property type="project" value="InterPro"/>
</dbReference>
<dbReference type="PANTHER" id="PTHR43615">
    <property type="entry name" value="PHOSPHOENOLPYRUVATE SYNTHASE-RELATED"/>
    <property type="match status" value="1"/>
</dbReference>
<dbReference type="Gene3D" id="3.40.50.720">
    <property type="entry name" value="NAD(P)-binding Rossmann-like Domain"/>
    <property type="match status" value="1"/>
</dbReference>
<dbReference type="PANTHER" id="PTHR43615:SF1">
    <property type="entry name" value="PPDK_N DOMAIN-CONTAINING PROTEIN"/>
    <property type="match status" value="1"/>
</dbReference>
<evidence type="ECO:0000313" key="4">
    <source>
        <dbReference type="Proteomes" id="UP000009224"/>
    </source>
</evidence>
<dbReference type="EMBL" id="CP002329">
    <property type="protein sequence ID" value="AEF37832.1"/>
    <property type="molecule type" value="Genomic_DNA"/>
</dbReference>
<dbReference type="InterPro" id="IPR008279">
    <property type="entry name" value="PEP-util_enz_mobile_dom"/>
</dbReference>
<reference evidence="3 4" key="1">
    <citation type="journal article" date="2011" name="J. Bacteriol.">
        <title>Complete genome sequence of a novel clinical isolate, the nontuberculous Mycobacterium strain JDM601.</title>
        <authorList>
            <person name="Zhang Z.Y."/>
            <person name="Sun Z.Q."/>
            <person name="Wang Z.L."/>
            <person name="Wen Z.L."/>
            <person name="Sun Q.W."/>
            <person name="Zhu Z.Q."/>
            <person name="Song Y.Z."/>
            <person name="Zhao J.W."/>
            <person name="Wang H.H."/>
            <person name="Zhang S.L."/>
            <person name="Guo X.K."/>
        </authorList>
    </citation>
    <scope>NUCLEOTIDE SEQUENCE [LARGE SCALE GENOMIC DNA]</scope>
    <source>
        <strain evidence="3 4">JDM601</strain>
    </source>
</reference>
<evidence type="ECO:0000259" key="2">
    <source>
        <dbReference type="Pfam" id="PF01370"/>
    </source>
</evidence>
<gene>
    <name evidence="3" type="ordered locus">JDM601_3832</name>
</gene>
<dbReference type="AlphaFoldDB" id="F5YRP1"/>
<sequence length="821" mass="88235">MVACSPDEKLTRDTNIGGTENVLSAMDSAGTRRIVFASSVFTYGGRPAEHSGVDENSELTPDPAHFYGFHKAHVERLLATSSKEWVSIRPGLVLGRTVNNMLLRLLGSPAFPNVENSADRPLQVVHPEDVHRVFVNAVVGEQTGGVNLAAPGQVTVRDFTSRLGRPLFPARKQLIEAGLGFLYRRELVEASPAEFNLLLSLPIMDTSRLVDDWGYAPAWSADECLDDFVLAVRGRVSLGKRVYTLPWRTPLVQDMPTCDEAPTDGVPLHAAGPEGLNGEFDSPVDPRFPTFVATNLSEALPGPFSPASESATVRGLRAGGVSISERLRLSGVVGREVATRSIGTFGHRLYGGVTSTYFMATSMPGTNPDGLTDQFFGRELGKTPVFGDQRPPVEKPGIGRRLSDLLSVGLTGIGLLMTSSAESREYVADVDRLERLLPQDLGTVDDNRLESLITLARDLVVHGWVLASWGALLCTATATAAVRIGDADTPTAGREVASGRALAGIRRLAALARTSPEAVAALVEPVDPLGAVRKHAPALYREIMAELQAVGHRGPAECELRSTCYADDPAQFARVIAKSLGRVAEPGGHASRQSLGLSPRQLVARLAGRQIRDRETRRDKVVRSTAILRRLMREQGRRLIERDLIDDVDDIFFFQVDELDALPPDTRAVVARRRAEMERLRDVQPPSVFSGTWTATPTVSPLKPGQSIYGLGVSGGRITGRVRIVDHESIDDLEPGEILVAEVTDVGYTPSFAYAGAVVTNLGGPMSHAAIVAREFGATCVVSATNATRRLATGDLVEVDGTSGQIMLLKPAHGETSTGTT</sequence>
<evidence type="ECO:0000259" key="1">
    <source>
        <dbReference type="Pfam" id="PF00391"/>
    </source>
</evidence>
<dbReference type="InterPro" id="IPR036637">
    <property type="entry name" value="Phosphohistidine_dom_sf"/>
</dbReference>
<dbReference type="Proteomes" id="UP000009224">
    <property type="component" value="Chromosome"/>
</dbReference>
<dbReference type="SUPFAM" id="SSF51735">
    <property type="entry name" value="NAD(P)-binding Rossmann-fold domains"/>
    <property type="match status" value="1"/>
</dbReference>
<feature type="domain" description="PEP-utilising enzyme mobile" evidence="1">
    <location>
        <begin position="734"/>
        <end position="804"/>
    </location>
</feature>
<dbReference type="STRING" id="875328.JDM601_3832"/>
<name>F5YRP1_MYCSD</name>
<dbReference type="InterPro" id="IPR051549">
    <property type="entry name" value="PEP_Utilizing_Enz"/>
</dbReference>
<organism evidence="3 4">
    <name type="scientific">Mycolicibacter sinensis (strain JDM601)</name>
    <name type="common">Mycobacterium sinense</name>
    <dbReference type="NCBI Taxonomy" id="875328"/>
    <lineage>
        <taxon>Bacteria</taxon>
        <taxon>Bacillati</taxon>
        <taxon>Actinomycetota</taxon>
        <taxon>Actinomycetes</taxon>
        <taxon>Mycobacteriales</taxon>
        <taxon>Mycobacteriaceae</taxon>
        <taxon>Mycolicibacter</taxon>
    </lineage>
</organism>
<dbReference type="InterPro" id="IPR001509">
    <property type="entry name" value="Epimerase_deHydtase"/>
</dbReference>
<dbReference type="SUPFAM" id="SSF52009">
    <property type="entry name" value="Phosphohistidine domain"/>
    <property type="match status" value="1"/>
</dbReference>
<feature type="domain" description="NAD-dependent epimerase/dehydratase" evidence="2">
    <location>
        <begin position="11"/>
        <end position="97"/>
    </location>
</feature>
<protein>
    <recommendedName>
        <fullName evidence="5">Phosphoenolpyruvate synthase</fullName>
    </recommendedName>
</protein>
<dbReference type="eggNOG" id="COG3848">
    <property type="taxonomic scope" value="Bacteria"/>
</dbReference>
<dbReference type="Pfam" id="PF00391">
    <property type="entry name" value="PEP-utilizers"/>
    <property type="match status" value="1"/>
</dbReference>
<dbReference type="HOGENOM" id="CLU_016376_0_0_11"/>